<evidence type="ECO:0000259" key="1">
    <source>
        <dbReference type="Pfam" id="PF06094"/>
    </source>
</evidence>
<dbReference type="STRING" id="1348774.AB433_14165"/>
<accession>A0A0G3XKV0</accession>
<proteinExistence type="predicted"/>
<keyword evidence="3" id="KW-1185">Reference proteome</keyword>
<dbReference type="PATRIC" id="fig|1348774.3.peg.2978"/>
<dbReference type="Pfam" id="PF06094">
    <property type="entry name" value="GGACT"/>
    <property type="match status" value="1"/>
</dbReference>
<feature type="domain" description="Gamma-glutamylcyclotransferase AIG2-like" evidence="1">
    <location>
        <begin position="3"/>
        <end position="119"/>
    </location>
</feature>
<organism evidence="2 3">
    <name type="scientific">Croceicoccus naphthovorans</name>
    <dbReference type="NCBI Taxonomy" id="1348774"/>
    <lineage>
        <taxon>Bacteria</taxon>
        <taxon>Pseudomonadati</taxon>
        <taxon>Pseudomonadota</taxon>
        <taxon>Alphaproteobacteria</taxon>
        <taxon>Sphingomonadales</taxon>
        <taxon>Erythrobacteraceae</taxon>
        <taxon>Croceicoccus</taxon>
    </lineage>
</organism>
<reference evidence="2 3" key="1">
    <citation type="submission" date="2015-06" db="EMBL/GenBank/DDBJ databases">
        <authorList>
            <person name="Zeng Y."/>
            <person name="Huang Y."/>
        </authorList>
    </citation>
    <scope>NUCLEOTIDE SEQUENCE [LARGE SCALE GENOMIC DNA]</scope>
    <source>
        <strain evidence="2 3">PQ-2</strain>
    </source>
</reference>
<dbReference type="InterPro" id="IPR009288">
    <property type="entry name" value="AIG2-like_dom"/>
</dbReference>
<dbReference type="AlphaFoldDB" id="A0A0G3XKV0"/>
<dbReference type="Gene3D" id="3.10.490.10">
    <property type="entry name" value="Gamma-glutamyl cyclotransferase-like"/>
    <property type="match status" value="1"/>
</dbReference>
<evidence type="ECO:0000313" key="2">
    <source>
        <dbReference type="EMBL" id="AKM11867.1"/>
    </source>
</evidence>
<protein>
    <recommendedName>
        <fullName evidence="1">Gamma-glutamylcyclotransferase AIG2-like domain-containing protein</fullName>
    </recommendedName>
</protein>
<name>A0A0G3XKV0_9SPHN</name>
<gene>
    <name evidence="2" type="ORF">AB433_14165</name>
</gene>
<dbReference type="KEGG" id="cna:AB433_14165"/>
<evidence type="ECO:0000313" key="3">
    <source>
        <dbReference type="Proteomes" id="UP000035287"/>
    </source>
</evidence>
<dbReference type="EMBL" id="CP011770">
    <property type="protein sequence ID" value="AKM11867.1"/>
    <property type="molecule type" value="Genomic_DNA"/>
</dbReference>
<dbReference type="InterPro" id="IPR013024">
    <property type="entry name" value="GGCT-like"/>
</dbReference>
<dbReference type="Proteomes" id="UP000035287">
    <property type="component" value="Chromosome"/>
</dbReference>
<dbReference type="CDD" id="cd06661">
    <property type="entry name" value="GGCT_like"/>
    <property type="match status" value="1"/>
</dbReference>
<dbReference type="SUPFAM" id="SSF110857">
    <property type="entry name" value="Gamma-glutamyl cyclotransferase-like"/>
    <property type="match status" value="1"/>
</dbReference>
<sequence>MQLFLYGTLMGEADTAKGRWLHERVSQVQPATVPGVIYAIPSTQGWYPALLRGPGRVRGVVAECALERRDVARLDRYEGHEYRRKAMRARTADGTTVAQAWIWRGPLPKGAVAIADGDFLGWLANSGNAILNGRNGF</sequence>
<dbReference type="InterPro" id="IPR036568">
    <property type="entry name" value="GGCT-like_sf"/>
</dbReference>